<keyword evidence="2" id="KW-1185">Reference proteome</keyword>
<dbReference type="EMBL" id="CM047944">
    <property type="protein sequence ID" value="KAI9898844.1"/>
    <property type="molecule type" value="Genomic_DNA"/>
</dbReference>
<gene>
    <name evidence="1" type="ORF">N3K66_005305</name>
</gene>
<evidence type="ECO:0000313" key="2">
    <source>
        <dbReference type="Proteomes" id="UP001163324"/>
    </source>
</evidence>
<proteinExistence type="predicted"/>
<evidence type="ECO:0000313" key="1">
    <source>
        <dbReference type="EMBL" id="KAI9898844.1"/>
    </source>
</evidence>
<protein>
    <submittedName>
        <fullName evidence="1">Uncharacterized protein</fullName>
    </submittedName>
</protein>
<dbReference type="Proteomes" id="UP001163324">
    <property type="component" value="Chromosome 5"/>
</dbReference>
<accession>A0ACC0UXJ7</accession>
<reference evidence="1" key="1">
    <citation type="submission" date="2022-10" db="EMBL/GenBank/DDBJ databases">
        <title>Complete Genome of Trichothecium roseum strain YXFP-22015, a Plant Pathogen Isolated from Citrus.</title>
        <authorList>
            <person name="Wang Y."/>
            <person name="Zhu L."/>
        </authorList>
    </citation>
    <scope>NUCLEOTIDE SEQUENCE</scope>
    <source>
        <strain evidence="1">YXFP-22015</strain>
    </source>
</reference>
<organism evidence="1 2">
    <name type="scientific">Trichothecium roseum</name>
    <dbReference type="NCBI Taxonomy" id="47278"/>
    <lineage>
        <taxon>Eukaryota</taxon>
        <taxon>Fungi</taxon>
        <taxon>Dikarya</taxon>
        <taxon>Ascomycota</taxon>
        <taxon>Pezizomycotina</taxon>
        <taxon>Sordariomycetes</taxon>
        <taxon>Hypocreomycetidae</taxon>
        <taxon>Hypocreales</taxon>
        <taxon>Hypocreales incertae sedis</taxon>
        <taxon>Trichothecium</taxon>
    </lineage>
</organism>
<sequence>MAIPPTHDGYPLWLYYPNLGAAIAFSAMFAILTIAHTYMMFRHRMWFCAPMVVGGLFEVVGYIGRAIARDRTDSLGPYIMQSTLLLLAPIFFAASLYMTLSRVIVSVNGQQYSRIPPRWLTRFFVFCDCFSFLMQASGAGLLVQGASGSGAGNAQTGQNVILGGLIFQIVMFGVYVAVTFSFHKRFGSPRNGGGSDNGHFSDIPWRGTIYMLYATSLFIILRNVFRAVEYGMGHDGYLLSTEWGVYVFDGALMLLTMLSFLLRYPNQLSARKQG</sequence>
<name>A0ACC0UXJ7_9HYPO</name>
<comment type="caution">
    <text evidence="1">The sequence shown here is derived from an EMBL/GenBank/DDBJ whole genome shotgun (WGS) entry which is preliminary data.</text>
</comment>